<dbReference type="STRING" id="1391627.SAMN05216464_101249"/>
<evidence type="ECO:0000313" key="1">
    <source>
        <dbReference type="EMBL" id="SDD26624.1"/>
    </source>
</evidence>
<organism evidence="1 2">
    <name type="scientific">Mucilaginibacter pineti</name>
    <dbReference type="NCBI Taxonomy" id="1391627"/>
    <lineage>
        <taxon>Bacteria</taxon>
        <taxon>Pseudomonadati</taxon>
        <taxon>Bacteroidota</taxon>
        <taxon>Sphingobacteriia</taxon>
        <taxon>Sphingobacteriales</taxon>
        <taxon>Sphingobacteriaceae</taxon>
        <taxon>Mucilaginibacter</taxon>
    </lineage>
</organism>
<dbReference type="Pfam" id="PF11013">
    <property type="entry name" value="DUF2851"/>
    <property type="match status" value="1"/>
</dbReference>
<name>A0A1G6TCN1_9SPHI</name>
<keyword evidence="2" id="KW-1185">Reference proteome</keyword>
<dbReference type="InterPro" id="IPR021272">
    <property type="entry name" value="DUF2851"/>
</dbReference>
<sequence>MLFTEDFLHYVWKFRLFDRNALQTEDGEEIEIFSTGTHNTDSGPDFHNARLRIGDTVWAGNVEVHLSASDWQKHGHTTDNAYDNTILHVVYRNDLPLVLANGRKVPTLQLQDRVPVELYARYHQMVFGNQAVIPCEASIGGIDGLIMHNWLTRVLVERLEKKSTAVLAALALNRGDWEEVFYQFLAANFGFKTNALPFELLAKSLPQIILAKNKNNPMQIEALIFGQAGFLEGELKDEYPQKLKTEYNYLRKKYNLTPIENHLWKFMRLRPQNFPTVRLAQFAALIVQSNHLFSKILEIKNIEALRDLFTDIKTNSYWDDHYRFDVSSKPSAKNLGAKSIDIILINTLVLFLFSYGKHNQQEYYISRALKLLENLPAEKNNITDDFINLGVKIDNAFESQALLELKNNYCNYKKCLQCGVGNRILKLA</sequence>
<dbReference type="RefSeq" id="WP_091142895.1">
    <property type="nucleotide sequence ID" value="NZ_FNAI01000001.1"/>
</dbReference>
<dbReference type="Proteomes" id="UP000199072">
    <property type="component" value="Unassembled WGS sequence"/>
</dbReference>
<dbReference type="AlphaFoldDB" id="A0A1G6TCN1"/>
<evidence type="ECO:0008006" key="3">
    <source>
        <dbReference type="Google" id="ProtNLM"/>
    </source>
</evidence>
<accession>A0A1G6TCN1</accession>
<gene>
    <name evidence="1" type="ORF">SAMN05216464_101249</name>
</gene>
<evidence type="ECO:0000313" key="2">
    <source>
        <dbReference type="Proteomes" id="UP000199072"/>
    </source>
</evidence>
<reference evidence="1 2" key="1">
    <citation type="submission" date="2016-10" db="EMBL/GenBank/DDBJ databases">
        <authorList>
            <person name="de Groot N.N."/>
        </authorList>
    </citation>
    <scope>NUCLEOTIDE SEQUENCE [LARGE SCALE GENOMIC DNA]</scope>
    <source>
        <strain evidence="1 2">47C3B</strain>
    </source>
</reference>
<protein>
    <recommendedName>
        <fullName evidence="3">DUF2851 domain-containing protein</fullName>
    </recommendedName>
</protein>
<dbReference type="OrthoDB" id="1005072at2"/>
<proteinExistence type="predicted"/>
<dbReference type="EMBL" id="FNAI01000001">
    <property type="protein sequence ID" value="SDD26624.1"/>
    <property type="molecule type" value="Genomic_DNA"/>
</dbReference>